<comment type="caution">
    <text evidence="1">The sequence shown here is derived from an EMBL/GenBank/DDBJ whole genome shotgun (WGS) entry which is preliminary data.</text>
</comment>
<organism evidence="1 2">
    <name type="scientific">Thermoactinomyces intermedius</name>
    <dbReference type="NCBI Taxonomy" id="2024"/>
    <lineage>
        <taxon>Bacteria</taxon>
        <taxon>Bacillati</taxon>
        <taxon>Bacillota</taxon>
        <taxon>Bacilli</taxon>
        <taxon>Bacillales</taxon>
        <taxon>Thermoactinomycetaceae</taxon>
        <taxon>Thermoactinomyces</taxon>
    </lineage>
</organism>
<accession>A0A8I1DGQ7</accession>
<evidence type="ECO:0000313" key="2">
    <source>
        <dbReference type="Proteomes" id="UP000633619"/>
    </source>
</evidence>
<name>A0A8I1DGQ7_THEIN</name>
<dbReference type="EMBL" id="JAECVW010000010">
    <property type="protein sequence ID" value="MBH8596146.1"/>
    <property type="molecule type" value="Genomic_DNA"/>
</dbReference>
<dbReference type="Proteomes" id="UP000633619">
    <property type="component" value="Unassembled WGS sequence"/>
</dbReference>
<sequence length="52" mass="5881">MEQFAYFRNQREKHLEELTKFVSIPSISTQAAYRKEGGASCSGGEPVMIKDN</sequence>
<gene>
    <name evidence="1" type="ORF">I8U20_12625</name>
</gene>
<dbReference type="AlphaFoldDB" id="A0A8I1DGQ7"/>
<dbReference type="RefSeq" id="WP_181732820.1">
    <property type="nucleotide sequence ID" value="NZ_JACEIR010000012.1"/>
</dbReference>
<evidence type="ECO:0000313" key="1">
    <source>
        <dbReference type="EMBL" id="MBH8596146.1"/>
    </source>
</evidence>
<keyword evidence="2" id="KW-1185">Reference proteome</keyword>
<protein>
    <submittedName>
        <fullName evidence="1">Uncharacterized protein</fullName>
    </submittedName>
</protein>
<proteinExistence type="predicted"/>
<reference evidence="1 2" key="1">
    <citation type="submission" date="2020-12" db="EMBL/GenBank/DDBJ databases">
        <title>WGS of Thermoactinomyces spp.</title>
        <authorList>
            <person name="Cheng K."/>
        </authorList>
    </citation>
    <scope>NUCLEOTIDE SEQUENCE [LARGE SCALE GENOMIC DNA]</scope>
    <source>
        <strain evidence="2">CICC 10671\DSM 43846</strain>
    </source>
</reference>